<comment type="subcellular location">
    <subcellularLocation>
        <location evidence="1">Membrane</location>
        <topology evidence="1">Multi-pass membrane protein</topology>
    </subcellularLocation>
</comment>
<name>A7YXE7_AMPCA</name>
<dbReference type="InterPro" id="IPR037185">
    <property type="entry name" value="EmrE-like"/>
</dbReference>
<keyword evidence="2" id="KW-0813">Transport</keyword>
<dbReference type="GO" id="GO:0000139">
    <property type="term" value="C:Golgi membrane"/>
    <property type="evidence" value="ECO:0007669"/>
    <property type="project" value="TreeGrafter"/>
</dbReference>
<dbReference type="InterPro" id="IPR013657">
    <property type="entry name" value="SCL35B1-4/HUT1"/>
</dbReference>
<evidence type="ECO:0000256" key="3">
    <source>
        <dbReference type="ARBA" id="ARBA00022692"/>
    </source>
</evidence>
<feature type="transmembrane region" description="Helical" evidence="6">
    <location>
        <begin position="201"/>
        <end position="220"/>
    </location>
</feature>
<evidence type="ECO:0000256" key="4">
    <source>
        <dbReference type="ARBA" id="ARBA00022989"/>
    </source>
</evidence>
<evidence type="ECO:0000256" key="6">
    <source>
        <dbReference type="SAM" id="Phobius"/>
    </source>
</evidence>
<protein>
    <submittedName>
        <fullName evidence="7">Solute carrier family 35</fullName>
    </submittedName>
</protein>
<evidence type="ECO:0000256" key="5">
    <source>
        <dbReference type="ARBA" id="ARBA00023136"/>
    </source>
</evidence>
<keyword evidence="3 6" id="KW-0812">Transmembrane</keyword>
<feature type="transmembrane region" description="Helical" evidence="6">
    <location>
        <begin position="12"/>
        <end position="28"/>
    </location>
</feature>
<dbReference type="PANTHER" id="PTHR10778">
    <property type="entry name" value="SOLUTE CARRIER FAMILY 35 MEMBER B"/>
    <property type="match status" value="1"/>
</dbReference>
<keyword evidence="5 6" id="KW-0472">Membrane</keyword>
<organism evidence="7">
    <name type="scientific">Amphidinium carterae</name>
    <name type="common">Dinoflagellate</name>
    <dbReference type="NCBI Taxonomy" id="2961"/>
    <lineage>
        <taxon>Eukaryota</taxon>
        <taxon>Sar</taxon>
        <taxon>Alveolata</taxon>
        <taxon>Dinophyceae</taxon>
        <taxon>Amphidiniales</taxon>
        <taxon>Amphidiniaceae</taxon>
        <taxon>Amphidinium</taxon>
    </lineage>
</organism>
<sequence>MPDAANDPGTAGLLFGAAGIYAAFLYYGSLMEDVFAFKSADGEQFQQAWFLQAIEALANVAVGLVGMLIQGPTSGLPKDLFAVSGLTQVAAKVCTTKALAVGLSFPVATLAKSAKMAPVMAGSLVLGGASYSLREYLQVLAIILGTVLVSMKGKSSSGSSTLFGVLYICGSLALDGLTGGVQSRLKAKQKEKGVVAKPYDFMFWANLFMMLVAVVVSTGLGETFSGWAFVMAHPAILTKVLLFAACSAFGQSFIFYTISNYGPLKVAGITTTRKIFSVLLSIFLKGHKLSLLNWAGIAVGSIGIAGELLPKGKKTDKKS</sequence>
<feature type="transmembrane region" description="Helical" evidence="6">
    <location>
        <begin position="162"/>
        <end position="181"/>
    </location>
</feature>
<dbReference type="SUPFAM" id="SSF103481">
    <property type="entry name" value="Multidrug resistance efflux transporter EmrE"/>
    <property type="match status" value="1"/>
</dbReference>
<evidence type="ECO:0000256" key="2">
    <source>
        <dbReference type="ARBA" id="ARBA00022448"/>
    </source>
</evidence>
<dbReference type="Pfam" id="PF08449">
    <property type="entry name" value="UAA"/>
    <property type="match status" value="1"/>
</dbReference>
<dbReference type="AlphaFoldDB" id="A7YXE7"/>
<dbReference type="PANTHER" id="PTHR10778:SF18">
    <property type="entry name" value="SUGAR PHOSPHATE TRANSPORTER DOMAIN-CONTAINING PROTEIN"/>
    <property type="match status" value="1"/>
</dbReference>
<keyword evidence="4 6" id="KW-1133">Transmembrane helix</keyword>
<dbReference type="GO" id="GO:0005460">
    <property type="term" value="F:UDP-glucose transmembrane transporter activity"/>
    <property type="evidence" value="ECO:0007669"/>
    <property type="project" value="TreeGrafter"/>
</dbReference>
<feature type="transmembrane region" description="Helical" evidence="6">
    <location>
        <begin position="49"/>
        <end position="69"/>
    </location>
</feature>
<evidence type="ECO:0000313" key="7">
    <source>
        <dbReference type="EMBL" id="ABV22076.1"/>
    </source>
</evidence>
<proteinExistence type="evidence at transcript level"/>
<dbReference type="GO" id="GO:0005789">
    <property type="term" value="C:endoplasmic reticulum membrane"/>
    <property type="evidence" value="ECO:0007669"/>
    <property type="project" value="TreeGrafter"/>
</dbReference>
<reference evidence="7" key="1">
    <citation type="journal article" date="2007" name="Proc. Natl. Acad. Sci. U.S.A.">
        <title>Spliced leader RNA trans-splicing in dinoflagellates.</title>
        <authorList>
            <person name="Zhang H."/>
            <person name="Hou Y."/>
            <person name="Miranda L."/>
            <person name="Campbell D.A."/>
            <person name="Sturm N.R."/>
            <person name="Gaasterland T."/>
            <person name="Lin S."/>
        </authorList>
    </citation>
    <scope>NUCLEOTIDE SEQUENCE</scope>
    <source>
        <strain evidence="7">CCMP121</strain>
    </source>
</reference>
<accession>A7YXE7</accession>
<dbReference type="EMBL" id="EF133962">
    <property type="protein sequence ID" value="ABV22076.1"/>
    <property type="molecule type" value="mRNA"/>
</dbReference>
<dbReference type="GO" id="GO:0005459">
    <property type="term" value="F:UDP-galactose transmembrane transporter activity"/>
    <property type="evidence" value="ECO:0007669"/>
    <property type="project" value="TreeGrafter"/>
</dbReference>
<evidence type="ECO:0000256" key="1">
    <source>
        <dbReference type="ARBA" id="ARBA00004141"/>
    </source>
</evidence>
<feature type="transmembrane region" description="Helical" evidence="6">
    <location>
        <begin position="240"/>
        <end position="259"/>
    </location>
</feature>